<proteinExistence type="predicted"/>
<comment type="caution">
    <text evidence="3">The sequence shown here is derived from an EMBL/GenBank/DDBJ whole genome shotgun (WGS) entry which is preliminary data.</text>
</comment>
<reference evidence="3 4" key="1">
    <citation type="submission" date="2018-08" db="EMBL/GenBank/DDBJ databases">
        <title>Genomic Encyclopedia of Archaeal and Bacterial Type Strains, Phase II (KMG-II): from individual species to whole genera.</title>
        <authorList>
            <person name="Goeker M."/>
        </authorList>
    </citation>
    <scope>NUCLEOTIDE SEQUENCE [LARGE SCALE GENOMIC DNA]</scope>
    <source>
        <strain evidence="3 4">DSM 45791</strain>
    </source>
</reference>
<dbReference type="Pfam" id="PF23451">
    <property type="entry name" value="Zn_ribbon_PaaD"/>
    <property type="match status" value="1"/>
</dbReference>
<keyword evidence="4" id="KW-1185">Reference proteome</keyword>
<dbReference type="Pfam" id="PF01883">
    <property type="entry name" value="FeS_assembly_P"/>
    <property type="match status" value="1"/>
</dbReference>
<dbReference type="InterPro" id="IPR011883">
    <property type="entry name" value="PaaD-like"/>
</dbReference>
<evidence type="ECO:0000259" key="1">
    <source>
        <dbReference type="Pfam" id="PF01883"/>
    </source>
</evidence>
<name>A0A3E0HQF0_9PSEU</name>
<feature type="domain" description="MIP18 family-like" evidence="1">
    <location>
        <begin position="9"/>
        <end position="74"/>
    </location>
</feature>
<dbReference type="Proteomes" id="UP000256269">
    <property type="component" value="Unassembled WGS sequence"/>
</dbReference>
<dbReference type="PANTHER" id="PTHR42831">
    <property type="entry name" value="FE-S PROTEIN MATURATION AUXILIARY FACTOR YITW"/>
    <property type="match status" value="1"/>
</dbReference>
<evidence type="ECO:0000313" key="3">
    <source>
        <dbReference type="EMBL" id="REH48611.1"/>
    </source>
</evidence>
<dbReference type="InterPro" id="IPR034904">
    <property type="entry name" value="FSCA_dom_sf"/>
</dbReference>
<dbReference type="AlphaFoldDB" id="A0A3E0HQF0"/>
<dbReference type="InterPro" id="IPR052339">
    <property type="entry name" value="Fe-S_Maturation_MIP18"/>
</dbReference>
<protein>
    <submittedName>
        <fullName evidence="3">Ring-1,2-phenylacetyl-CoA epoxidase subunit PaaD</fullName>
    </submittedName>
</protein>
<sequence>MVTAQAVAETVTDPELPMLTLAELGVLRSVEDNGDRVVVAITPTYTGCPAMDAMRDDLDHRLREAGYRDVEIKVVLEPAWTTDWITDSGRRKLAEAGIAPPGAAPRKHDGPIPLTLGPSVRVVSCPRCGSADTVEVSGFSATACKALRRCRACAEPFEHVKEI</sequence>
<gene>
    <name evidence="3" type="ORF">BCF44_105470</name>
</gene>
<dbReference type="EMBL" id="QUNO01000005">
    <property type="protein sequence ID" value="REH48611.1"/>
    <property type="molecule type" value="Genomic_DNA"/>
</dbReference>
<accession>A0A3E0HQF0</accession>
<dbReference type="SUPFAM" id="SSF117916">
    <property type="entry name" value="Fe-S cluster assembly (FSCA) domain-like"/>
    <property type="match status" value="1"/>
</dbReference>
<dbReference type="InterPro" id="IPR002744">
    <property type="entry name" value="MIP18-like"/>
</dbReference>
<organism evidence="3 4">
    <name type="scientific">Kutzneria buriramensis</name>
    <dbReference type="NCBI Taxonomy" id="1045776"/>
    <lineage>
        <taxon>Bacteria</taxon>
        <taxon>Bacillati</taxon>
        <taxon>Actinomycetota</taxon>
        <taxon>Actinomycetes</taxon>
        <taxon>Pseudonocardiales</taxon>
        <taxon>Pseudonocardiaceae</taxon>
        <taxon>Kutzneria</taxon>
    </lineage>
</organism>
<dbReference type="OrthoDB" id="3684942at2"/>
<feature type="domain" description="PaaD zinc beta ribbon" evidence="2">
    <location>
        <begin position="119"/>
        <end position="161"/>
    </location>
</feature>
<dbReference type="InterPro" id="IPR056572">
    <property type="entry name" value="Zn_ribbon_PaaD"/>
</dbReference>
<dbReference type="PANTHER" id="PTHR42831:SF3">
    <property type="entry name" value="1,2-PHENYLACETYL-COA EPOXIDASE, SUBUNIT D-RELATED"/>
    <property type="match status" value="1"/>
</dbReference>
<dbReference type="NCBIfam" id="TIGR02159">
    <property type="entry name" value="PA_CoA_Oxy4"/>
    <property type="match status" value="1"/>
</dbReference>
<evidence type="ECO:0000313" key="4">
    <source>
        <dbReference type="Proteomes" id="UP000256269"/>
    </source>
</evidence>
<dbReference type="RefSeq" id="WP_116175358.1">
    <property type="nucleotide sequence ID" value="NZ_CP144375.1"/>
</dbReference>
<dbReference type="Gene3D" id="3.30.300.130">
    <property type="entry name" value="Fe-S cluster assembly (FSCA)"/>
    <property type="match status" value="1"/>
</dbReference>
<evidence type="ECO:0000259" key="2">
    <source>
        <dbReference type="Pfam" id="PF23451"/>
    </source>
</evidence>